<accession>A0AA40K3I1</accession>
<reference evidence="1" key="1">
    <citation type="submission" date="2023-06" db="EMBL/GenBank/DDBJ databases">
        <title>Genome-scale phylogeny and comparative genomics of the fungal order Sordariales.</title>
        <authorList>
            <consortium name="Lawrence Berkeley National Laboratory"/>
            <person name="Hensen N."/>
            <person name="Bonometti L."/>
            <person name="Westerberg I."/>
            <person name="Brannstrom I.O."/>
            <person name="Guillou S."/>
            <person name="Cros-Aarteil S."/>
            <person name="Calhoun S."/>
            <person name="Haridas S."/>
            <person name="Kuo A."/>
            <person name="Mondo S."/>
            <person name="Pangilinan J."/>
            <person name="Riley R."/>
            <person name="Labutti K."/>
            <person name="Andreopoulos B."/>
            <person name="Lipzen A."/>
            <person name="Chen C."/>
            <person name="Yanf M."/>
            <person name="Daum C."/>
            <person name="Ng V."/>
            <person name="Clum A."/>
            <person name="Steindorff A."/>
            <person name="Ohm R."/>
            <person name="Martin F."/>
            <person name="Silar P."/>
            <person name="Natvig D."/>
            <person name="Lalanne C."/>
            <person name="Gautier V."/>
            <person name="Ament-Velasquez S.L."/>
            <person name="Kruys A."/>
            <person name="Hutchinson M.I."/>
            <person name="Powell A.J."/>
            <person name="Barry K."/>
            <person name="Miller A.N."/>
            <person name="Grigoriev I.V."/>
            <person name="Debuchy R."/>
            <person name="Gladieux P."/>
            <person name="Thoren M.H."/>
            <person name="Johannesson H."/>
        </authorList>
    </citation>
    <scope>NUCLEOTIDE SEQUENCE</scope>
    <source>
        <strain evidence="1">CBS 540.89</strain>
    </source>
</reference>
<organism evidence="1 2">
    <name type="scientific">Apiosordaria backusii</name>
    <dbReference type="NCBI Taxonomy" id="314023"/>
    <lineage>
        <taxon>Eukaryota</taxon>
        <taxon>Fungi</taxon>
        <taxon>Dikarya</taxon>
        <taxon>Ascomycota</taxon>
        <taxon>Pezizomycotina</taxon>
        <taxon>Sordariomycetes</taxon>
        <taxon>Sordariomycetidae</taxon>
        <taxon>Sordariales</taxon>
        <taxon>Lasiosphaeriaceae</taxon>
        <taxon>Apiosordaria</taxon>
    </lineage>
</organism>
<keyword evidence="2" id="KW-1185">Reference proteome</keyword>
<dbReference type="EMBL" id="JAUKTV010000002">
    <property type="protein sequence ID" value="KAK0744332.1"/>
    <property type="molecule type" value="Genomic_DNA"/>
</dbReference>
<protein>
    <submittedName>
        <fullName evidence="1">Uncharacterized protein</fullName>
    </submittedName>
</protein>
<dbReference type="AlphaFoldDB" id="A0AA40K3I1"/>
<comment type="caution">
    <text evidence="1">The sequence shown here is derived from an EMBL/GenBank/DDBJ whole genome shotgun (WGS) entry which is preliminary data.</text>
</comment>
<proteinExistence type="predicted"/>
<name>A0AA40K3I1_9PEZI</name>
<gene>
    <name evidence="1" type="ORF">B0T21DRAFT_428672</name>
</gene>
<evidence type="ECO:0000313" key="2">
    <source>
        <dbReference type="Proteomes" id="UP001172159"/>
    </source>
</evidence>
<sequence length="185" mass="21285">MVNKANIDLIVLYTNRKVFIENKYYKGYIWVCLNIKLDLEVNPYDIHDIGNLIEFTKKTPQEDYDKFGADWFENARDADGTSSSEAFLGTLAKAGWMTLDQTSCIYWIAPTAISFWLPALQTCRSILAVCLGYQYRWATGCRAELLQEEVMALQPRGQIFHDARCPRRTGENGSEAHYRHQPALF</sequence>
<evidence type="ECO:0000313" key="1">
    <source>
        <dbReference type="EMBL" id="KAK0744332.1"/>
    </source>
</evidence>
<dbReference type="Proteomes" id="UP001172159">
    <property type="component" value="Unassembled WGS sequence"/>
</dbReference>